<feature type="domain" description="HIT-type" evidence="5">
    <location>
        <begin position="259"/>
        <end position="286"/>
    </location>
</feature>
<keyword evidence="7" id="KW-1185">Reference proteome</keyword>
<dbReference type="STRING" id="342668.A0A1B8G8I9"/>
<proteinExistence type="predicted"/>
<dbReference type="Proteomes" id="UP000091956">
    <property type="component" value="Unassembled WGS sequence"/>
</dbReference>
<keyword evidence="3" id="KW-0862">Zinc</keyword>
<evidence type="ECO:0000313" key="7">
    <source>
        <dbReference type="Proteomes" id="UP000091956"/>
    </source>
</evidence>
<keyword evidence="2" id="KW-0863">Zinc-finger</keyword>
<reference evidence="6 7" key="1">
    <citation type="submission" date="2016-03" db="EMBL/GenBank/DDBJ databases">
        <title>Comparative genomics of Pseudogymnoascus destructans, the fungus causing white-nose syndrome of bats.</title>
        <authorList>
            <person name="Palmer J.M."/>
            <person name="Drees K.P."/>
            <person name="Foster J.T."/>
            <person name="Lindner D.L."/>
        </authorList>
    </citation>
    <scope>NUCLEOTIDE SEQUENCE [LARGE SCALE GENOMIC DNA]</scope>
    <source>
        <strain evidence="6 7">UAMH 10579</strain>
    </source>
</reference>
<organism evidence="6 7">
    <name type="scientific">Pseudogymnoascus verrucosus</name>
    <dbReference type="NCBI Taxonomy" id="342668"/>
    <lineage>
        <taxon>Eukaryota</taxon>
        <taxon>Fungi</taxon>
        <taxon>Dikarya</taxon>
        <taxon>Ascomycota</taxon>
        <taxon>Pezizomycotina</taxon>
        <taxon>Leotiomycetes</taxon>
        <taxon>Thelebolales</taxon>
        <taxon>Thelebolaceae</taxon>
        <taxon>Pseudogymnoascus</taxon>
    </lineage>
</organism>
<dbReference type="GeneID" id="28843476"/>
<accession>A0A1B8G8I9</accession>
<feature type="region of interest" description="Disordered" evidence="4">
    <location>
        <begin position="29"/>
        <end position="53"/>
    </location>
</feature>
<dbReference type="CDD" id="cd21437">
    <property type="entry name" value="zf-HIT_ZNHIT1_like"/>
    <property type="match status" value="1"/>
</dbReference>
<dbReference type="GO" id="GO:0005634">
    <property type="term" value="C:nucleus"/>
    <property type="evidence" value="ECO:0007669"/>
    <property type="project" value="UniProtKB-ARBA"/>
</dbReference>
<sequence>MDLFGVHDLPTSKSASAGWAYIPDTLSSAAAPTSRKRARHTASAHDQSARQDAKVARDLAALEREGGGREVSIPVVPRGRDGAGRATHGKVTPAVRKILQSQKTFANHLSDAEALAALAPPSSTTAAPSTTAAATSTPTPAAASPAPTAAQSKRGYKRRSLAAGAAATPTPPPMKIETPQPDTVMADADADAGGLLLSTAPNFTPHPGDSDPLLRSRIPSMPTKEEVESLLAERPRGYLEAKAGFEGTAGGGAARVKGRRFCEVCGYWGRVRCMACGTRCCALECLGVHREECFGGYGA</sequence>
<reference evidence="7" key="2">
    <citation type="journal article" date="2018" name="Nat. Commun.">
        <title>Extreme sensitivity to ultraviolet light in the fungal pathogen causing white-nose syndrome of bats.</title>
        <authorList>
            <person name="Palmer J.M."/>
            <person name="Drees K.P."/>
            <person name="Foster J.T."/>
            <person name="Lindner D.L."/>
        </authorList>
    </citation>
    <scope>NUCLEOTIDE SEQUENCE [LARGE SCALE GENOMIC DNA]</scope>
    <source>
        <strain evidence="7">UAMH 10579</strain>
    </source>
</reference>
<protein>
    <recommendedName>
        <fullName evidence="5">HIT-type domain-containing protein</fullName>
    </recommendedName>
</protein>
<name>A0A1B8G8I9_9PEZI</name>
<dbReference type="InterPro" id="IPR039723">
    <property type="entry name" value="Vps71/ZNHIT1"/>
</dbReference>
<dbReference type="AlphaFoldDB" id="A0A1B8G8I9"/>
<feature type="region of interest" description="Disordered" evidence="4">
    <location>
        <begin position="71"/>
        <end position="93"/>
    </location>
</feature>
<evidence type="ECO:0000256" key="1">
    <source>
        <dbReference type="ARBA" id="ARBA00022723"/>
    </source>
</evidence>
<evidence type="ECO:0000259" key="5">
    <source>
        <dbReference type="Pfam" id="PF04438"/>
    </source>
</evidence>
<dbReference type="Pfam" id="PF04438">
    <property type="entry name" value="zf-HIT"/>
    <property type="match status" value="1"/>
</dbReference>
<dbReference type="OrthoDB" id="74807at2759"/>
<evidence type="ECO:0000313" key="6">
    <source>
        <dbReference type="EMBL" id="OBT92144.1"/>
    </source>
</evidence>
<feature type="region of interest" description="Disordered" evidence="4">
    <location>
        <begin position="120"/>
        <end position="186"/>
    </location>
</feature>
<dbReference type="GO" id="GO:0008270">
    <property type="term" value="F:zinc ion binding"/>
    <property type="evidence" value="ECO:0007669"/>
    <property type="project" value="UniProtKB-KW"/>
</dbReference>
<dbReference type="PANTHER" id="PTHR13093">
    <property type="entry name" value="ZINC FINGER HIT DOMAIN CONTAINING PROTEIN 1"/>
    <property type="match status" value="1"/>
</dbReference>
<evidence type="ECO:0000256" key="4">
    <source>
        <dbReference type="SAM" id="MobiDB-lite"/>
    </source>
</evidence>
<evidence type="ECO:0000256" key="2">
    <source>
        <dbReference type="ARBA" id="ARBA00022771"/>
    </source>
</evidence>
<dbReference type="RefSeq" id="XP_018125877.1">
    <property type="nucleotide sequence ID" value="XM_018279497.2"/>
</dbReference>
<dbReference type="InterPro" id="IPR007529">
    <property type="entry name" value="Znf_HIT"/>
</dbReference>
<dbReference type="EMBL" id="KV460273">
    <property type="protein sequence ID" value="OBT92144.1"/>
    <property type="molecule type" value="Genomic_DNA"/>
</dbReference>
<evidence type="ECO:0000256" key="3">
    <source>
        <dbReference type="ARBA" id="ARBA00022833"/>
    </source>
</evidence>
<dbReference type="GO" id="GO:0006338">
    <property type="term" value="P:chromatin remodeling"/>
    <property type="evidence" value="ECO:0007669"/>
    <property type="project" value="InterPro"/>
</dbReference>
<keyword evidence="1" id="KW-0479">Metal-binding</keyword>
<gene>
    <name evidence="6" type="ORF">VE01_10090</name>
</gene>
<feature type="compositionally biased region" description="Low complexity" evidence="4">
    <location>
        <begin position="120"/>
        <end position="150"/>
    </location>
</feature>